<sequence length="153" mass="17085">MTSFTERRQRTTDTAGTLVLLELTAPSFAETLRLVDDTQNWTINGLEYIGFPFGFKGPDDVSGQVPRAQLVIDNVGRAFTQDLESRQPDELITAKVMITDRADPTTIERTLYLPMTQVSVNSRQVSAQCGMDFLTRQQAVLLRANPFTLPGIF</sequence>
<evidence type="ECO:0008006" key="3">
    <source>
        <dbReference type="Google" id="ProtNLM"/>
    </source>
</evidence>
<dbReference type="AlphaFoldDB" id="A0A919F7K5"/>
<comment type="caution">
    <text evidence="1">The sequence shown here is derived from an EMBL/GenBank/DDBJ whole genome shotgun (WGS) entry which is preliminary data.</text>
</comment>
<dbReference type="Proteomes" id="UP000623958">
    <property type="component" value="Unassembled WGS sequence"/>
</dbReference>
<evidence type="ECO:0000313" key="1">
    <source>
        <dbReference type="EMBL" id="GHH52523.1"/>
    </source>
</evidence>
<organism evidence="1 2">
    <name type="scientific">Xanthomonas boreopolis</name>
    <dbReference type="NCBI Taxonomy" id="86183"/>
    <lineage>
        <taxon>Bacteria</taxon>
        <taxon>Pseudomonadati</taxon>
        <taxon>Pseudomonadota</taxon>
        <taxon>Gammaproteobacteria</taxon>
        <taxon>Lysobacterales</taxon>
        <taxon>Lysobacteraceae</taxon>
        <taxon>Xanthomonas</taxon>
    </lineage>
</organism>
<protein>
    <recommendedName>
        <fullName evidence="3">DUF1833 domain-containing protein</fullName>
    </recommendedName>
</protein>
<dbReference type="Pfam" id="PF08875">
    <property type="entry name" value="DUF1833"/>
    <property type="match status" value="1"/>
</dbReference>
<dbReference type="EMBL" id="BNBA01000010">
    <property type="protein sequence ID" value="GHH52523.1"/>
    <property type="molecule type" value="Genomic_DNA"/>
</dbReference>
<proteinExistence type="predicted"/>
<gene>
    <name evidence="1" type="ORF">GCM10009090_16650</name>
</gene>
<evidence type="ECO:0000313" key="2">
    <source>
        <dbReference type="Proteomes" id="UP000623958"/>
    </source>
</evidence>
<dbReference type="RefSeq" id="WP_434029093.1">
    <property type="nucleotide sequence ID" value="NZ_BNBA01000010.1"/>
</dbReference>
<reference evidence="1" key="2">
    <citation type="submission" date="2020-09" db="EMBL/GenBank/DDBJ databases">
        <authorList>
            <person name="Sun Q."/>
            <person name="Ohkuma M."/>
        </authorList>
    </citation>
    <scope>NUCLEOTIDE SEQUENCE</scope>
    <source>
        <strain evidence="1">JCM 13306</strain>
    </source>
</reference>
<name>A0A919F7K5_9XANT</name>
<keyword evidence="2" id="KW-1185">Reference proteome</keyword>
<accession>A0A919F7K5</accession>
<reference evidence="1" key="1">
    <citation type="journal article" date="2014" name="Int. J. Syst. Evol. Microbiol.">
        <title>Complete genome sequence of Corynebacterium casei LMG S-19264T (=DSM 44701T), isolated from a smear-ripened cheese.</title>
        <authorList>
            <consortium name="US DOE Joint Genome Institute (JGI-PGF)"/>
            <person name="Walter F."/>
            <person name="Albersmeier A."/>
            <person name="Kalinowski J."/>
            <person name="Ruckert C."/>
        </authorList>
    </citation>
    <scope>NUCLEOTIDE SEQUENCE</scope>
    <source>
        <strain evidence="1">JCM 13306</strain>
    </source>
</reference>
<dbReference type="InterPro" id="IPR014974">
    <property type="entry name" value="DUF1833"/>
</dbReference>